<dbReference type="EMBL" id="CT573073">
    <property type="protein sequence ID" value="CAJ71185.1"/>
    <property type="molecule type" value="Genomic_DNA"/>
</dbReference>
<gene>
    <name evidence="1" type="ORF">kustc0440</name>
</gene>
<dbReference type="PANTHER" id="PTHR36456">
    <property type="entry name" value="UPF0232 PROTEIN SCO3875"/>
    <property type="match status" value="1"/>
</dbReference>
<organism evidence="1">
    <name type="scientific">Kuenenia stuttgartiensis</name>
    <dbReference type="NCBI Taxonomy" id="174633"/>
    <lineage>
        <taxon>Bacteria</taxon>
        <taxon>Pseudomonadati</taxon>
        <taxon>Planctomycetota</taxon>
        <taxon>Candidatus Brocadiia</taxon>
        <taxon>Candidatus Brocadiales</taxon>
        <taxon>Candidatus Brocadiaceae</taxon>
        <taxon>Candidatus Kuenenia</taxon>
    </lineage>
</organism>
<dbReference type="PANTHER" id="PTHR36456:SF1">
    <property type="entry name" value="UPF0232 PROTEIN SCO3875"/>
    <property type="match status" value="1"/>
</dbReference>
<name>Q1PVD9_KUEST</name>
<evidence type="ECO:0008006" key="2">
    <source>
        <dbReference type="Google" id="ProtNLM"/>
    </source>
</evidence>
<sequence>MDFCFMKDELRDRYFINKNKPKHIGDLLKELFPPKTLSRTNALHNNIRNAWRNIVGDEIYQITRIDGLKNRILYINVESSALIHHLTNFERHAIIQKINELMGKKSIDDIRFKVGNIK</sequence>
<reference evidence="1" key="1">
    <citation type="journal article" date="2006" name="Nature">
        <title>Deciphering the evolution and metabolism of an anammox bacterium from a community genome.</title>
        <authorList>
            <person name="Strous M."/>
            <person name="Pelletier E."/>
            <person name="Mangenot S."/>
            <person name="Rattei T."/>
            <person name="Lehner A."/>
            <person name="Taylor M.W."/>
            <person name="Horn M."/>
            <person name="Daims H."/>
            <person name="Bartol-Mavel D."/>
            <person name="Wincker P."/>
            <person name="Barbe V."/>
            <person name="Fonknechten N."/>
            <person name="Vallenet D."/>
            <person name="Segurens B."/>
            <person name="Schenowitz-Truong C."/>
            <person name="Medigue C."/>
            <person name="Collingro A."/>
            <person name="Snel B."/>
            <person name="Dutilh B.E."/>
            <person name="OpDenCamp H.J.M."/>
            <person name="vanDerDrift C."/>
            <person name="Cirpus I."/>
            <person name="vanDePas-Schoonen K.T."/>
            <person name="Harhangi H.R."/>
            <person name="vanNiftrik L."/>
            <person name="Schmid M."/>
            <person name="Keltjens J."/>
            <person name="vanDeVossenberg J."/>
            <person name="Kartal B."/>
            <person name="Meier H."/>
            <person name="Frishman D."/>
            <person name="Huynen M.A."/>
            <person name="Mewes H."/>
            <person name="Weissenbach J."/>
            <person name="Jetten M.S.M."/>
            <person name="Wagner M."/>
            <person name="LePaslier D."/>
        </authorList>
    </citation>
    <scope>NUCLEOTIDE SEQUENCE</scope>
</reference>
<protein>
    <recommendedName>
        <fullName evidence="2">DUF721 domain-containing protein</fullName>
    </recommendedName>
</protein>
<evidence type="ECO:0000313" key="1">
    <source>
        <dbReference type="EMBL" id="CAJ71185.1"/>
    </source>
</evidence>
<accession>Q1PVD9</accession>
<dbReference type="Pfam" id="PF05258">
    <property type="entry name" value="DciA"/>
    <property type="match status" value="1"/>
</dbReference>
<dbReference type="AlphaFoldDB" id="Q1PVD9"/>
<dbReference type="InterPro" id="IPR007922">
    <property type="entry name" value="DciA-like"/>
</dbReference>
<proteinExistence type="predicted"/>
<reference evidence="1" key="2">
    <citation type="submission" date="2006-01" db="EMBL/GenBank/DDBJ databases">
        <authorList>
            <person name="Genoscope"/>
        </authorList>
    </citation>
    <scope>NUCLEOTIDE SEQUENCE</scope>
</reference>